<dbReference type="EMBL" id="JBHPBY010000041">
    <property type="protein sequence ID" value="MFC1849478.1"/>
    <property type="molecule type" value="Genomic_DNA"/>
</dbReference>
<feature type="signal peptide" evidence="1">
    <location>
        <begin position="1"/>
        <end position="28"/>
    </location>
</feature>
<dbReference type="PROSITE" id="PS51257">
    <property type="entry name" value="PROKAR_LIPOPROTEIN"/>
    <property type="match status" value="1"/>
</dbReference>
<proteinExistence type="predicted"/>
<organism evidence="2 3">
    <name type="scientific">candidate division CSSED10-310 bacterium</name>
    <dbReference type="NCBI Taxonomy" id="2855610"/>
    <lineage>
        <taxon>Bacteria</taxon>
        <taxon>Bacteria division CSSED10-310</taxon>
    </lineage>
</organism>
<evidence type="ECO:0008006" key="4">
    <source>
        <dbReference type="Google" id="ProtNLM"/>
    </source>
</evidence>
<gene>
    <name evidence="2" type="ORF">ACFL27_04630</name>
</gene>
<evidence type="ECO:0000256" key="1">
    <source>
        <dbReference type="SAM" id="SignalP"/>
    </source>
</evidence>
<accession>A0ABV6YTS4</accession>
<reference evidence="2 3" key="1">
    <citation type="submission" date="2024-09" db="EMBL/GenBank/DDBJ databases">
        <title>Laminarin stimulates single cell rates of sulfate reduction while oxygen inhibits transcriptomic activity in coastal marine sediment.</title>
        <authorList>
            <person name="Lindsay M."/>
            <person name="Orcutt B."/>
            <person name="Emerson D."/>
            <person name="Stepanauskas R."/>
            <person name="D'Angelo T."/>
        </authorList>
    </citation>
    <scope>NUCLEOTIDE SEQUENCE [LARGE SCALE GENOMIC DNA]</scope>
    <source>
        <strain evidence="2">SAG AM-311-K15</strain>
    </source>
</reference>
<keyword evidence="1" id="KW-0732">Signal</keyword>
<sequence length="165" mass="18469">MMKKARLILTISCWTCLIVAAALFVACADHHSTSPALPPAVLACDFDPGSSVEPVYENGIWKWYVQAYNVHETKGIGIQLTKWLVTGFLLEGSEQFSYDFSKEIVNYFGTDYLPESGSVRCELEKAWFRTTGDGVAWQMQFYYEGIDDFGNAVTCECWITCQAGS</sequence>
<evidence type="ECO:0000313" key="2">
    <source>
        <dbReference type="EMBL" id="MFC1849478.1"/>
    </source>
</evidence>
<feature type="chain" id="PRO_5047380909" description="Lipoprotein" evidence="1">
    <location>
        <begin position="29"/>
        <end position="165"/>
    </location>
</feature>
<protein>
    <recommendedName>
        <fullName evidence="4">Lipoprotein</fullName>
    </recommendedName>
</protein>
<evidence type="ECO:0000313" key="3">
    <source>
        <dbReference type="Proteomes" id="UP001594351"/>
    </source>
</evidence>
<comment type="caution">
    <text evidence="2">The sequence shown here is derived from an EMBL/GenBank/DDBJ whole genome shotgun (WGS) entry which is preliminary data.</text>
</comment>
<name>A0ABV6YTS4_UNCC1</name>
<keyword evidence="3" id="KW-1185">Reference proteome</keyword>
<dbReference type="Proteomes" id="UP001594351">
    <property type="component" value="Unassembled WGS sequence"/>
</dbReference>